<keyword evidence="1" id="KW-1133">Transmembrane helix</keyword>
<evidence type="ECO:0000313" key="2">
    <source>
        <dbReference type="EMBL" id="KEO88561.1"/>
    </source>
</evidence>
<keyword evidence="1" id="KW-0812">Transmembrane</keyword>
<name>A0A074M253_ERYLO</name>
<dbReference type="OrthoDB" id="5875348at2"/>
<feature type="transmembrane region" description="Helical" evidence="1">
    <location>
        <begin position="103"/>
        <end position="125"/>
    </location>
</feature>
<keyword evidence="1" id="KW-0472">Membrane</keyword>
<dbReference type="eggNOG" id="ENOG503437Q">
    <property type="taxonomic scope" value="Bacteria"/>
</dbReference>
<reference evidence="2 3" key="1">
    <citation type="submission" date="2014-04" db="EMBL/GenBank/DDBJ databases">
        <title>A comprehensive comparison of genomes of Erythrobacter spp. strains.</title>
        <authorList>
            <person name="Zheng Q."/>
        </authorList>
    </citation>
    <scope>NUCLEOTIDE SEQUENCE [LARGE SCALE GENOMIC DNA]</scope>
    <source>
        <strain evidence="2 3">DSM 6997</strain>
    </source>
</reference>
<evidence type="ECO:0000256" key="1">
    <source>
        <dbReference type="SAM" id="Phobius"/>
    </source>
</evidence>
<feature type="transmembrane region" description="Helical" evidence="1">
    <location>
        <begin position="75"/>
        <end position="97"/>
    </location>
</feature>
<comment type="caution">
    <text evidence="2">The sequence shown here is derived from an EMBL/GenBank/DDBJ whole genome shotgun (WGS) entry which is preliminary data.</text>
</comment>
<protein>
    <recommendedName>
        <fullName evidence="4">DUF4345 domain-containing protein</fullName>
    </recommendedName>
</protein>
<feature type="transmembrane region" description="Helical" evidence="1">
    <location>
        <begin position="48"/>
        <end position="68"/>
    </location>
</feature>
<accession>A0A074M253</accession>
<dbReference type="EMBL" id="JMIW01000009">
    <property type="protein sequence ID" value="KEO88561.1"/>
    <property type="molecule type" value="Genomic_DNA"/>
</dbReference>
<evidence type="ECO:0008006" key="4">
    <source>
        <dbReference type="Google" id="ProtNLM"/>
    </source>
</evidence>
<dbReference type="Proteomes" id="UP000027647">
    <property type="component" value="Unassembled WGS sequence"/>
</dbReference>
<dbReference type="AlphaFoldDB" id="A0A074M253"/>
<dbReference type="RefSeq" id="WP_034962096.1">
    <property type="nucleotide sequence ID" value="NZ_JMIW01000009.1"/>
</dbReference>
<keyword evidence="3" id="KW-1185">Reference proteome</keyword>
<evidence type="ECO:0000313" key="3">
    <source>
        <dbReference type="Proteomes" id="UP000027647"/>
    </source>
</evidence>
<dbReference type="STRING" id="1044.EH31_16510"/>
<proteinExistence type="predicted"/>
<gene>
    <name evidence="2" type="ORF">EH31_16510</name>
</gene>
<organism evidence="2 3">
    <name type="scientific">Erythrobacter longus</name>
    <dbReference type="NCBI Taxonomy" id="1044"/>
    <lineage>
        <taxon>Bacteria</taxon>
        <taxon>Pseudomonadati</taxon>
        <taxon>Pseudomonadota</taxon>
        <taxon>Alphaproteobacteria</taxon>
        <taxon>Sphingomonadales</taxon>
        <taxon>Erythrobacteraceae</taxon>
        <taxon>Erythrobacter/Porphyrobacter group</taxon>
        <taxon>Erythrobacter</taxon>
    </lineage>
</organism>
<sequence length="129" mass="13366">MAIILRVSLFLLGVLYIFIGFGFATDPVGSGANFGIAALDGTGAQGLSSIRADFTSFFWVTAGCLIIGSWKANAALLNTGAALMGVVFLVRGASLYLDGTYEGWMTPMAVELLTAIVALAAARILPNAD</sequence>